<protein>
    <submittedName>
        <fullName evidence="1">Uncharacterized protein</fullName>
    </submittedName>
</protein>
<gene>
    <name evidence="1" type="ORF">Tco_1082299</name>
</gene>
<evidence type="ECO:0000313" key="2">
    <source>
        <dbReference type="Proteomes" id="UP001151760"/>
    </source>
</evidence>
<proteinExistence type="predicted"/>
<organism evidence="1 2">
    <name type="scientific">Tanacetum coccineum</name>
    <dbReference type="NCBI Taxonomy" id="301880"/>
    <lineage>
        <taxon>Eukaryota</taxon>
        <taxon>Viridiplantae</taxon>
        <taxon>Streptophyta</taxon>
        <taxon>Embryophyta</taxon>
        <taxon>Tracheophyta</taxon>
        <taxon>Spermatophyta</taxon>
        <taxon>Magnoliopsida</taxon>
        <taxon>eudicotyledons</taxon>
        <taxon>Gunneridae</taxon>
        <taxon>Pentapetalae</taxon>
        <taxon>asterids</taxon>
        <taxon>campanulids</taxon>
        <taxon>Asterales</taxon>
        <taxon>Asteraceae</taxon>
        <taxon>Asteroideae</taxon>
        <taxon>Anthemideae</taxon>
        <taxon>Anthemidinae</taxon>
        <taxon>Tanacetum</taxon>
    </lineage>
</organism>
<sequence length="106" mass="12037">MNLPHHRSVLTDLEVQVKIEMEIPRSSGVMFLTACSYSTYTSKDLMKAQLSQTQDGERPQVDDQRFDLADDLKEAQVHISSTITSHKTKITTSMYKISHEESMTTS</sequence>
<dbReference type="EMBL" id="BQNB010020204">
    <property type="protein sequence ID" value="GJT93454.1"/>
    <property type="molecule type" value="Genomic_DNA"/>
</dbReference>
<name>A0ABQ5I0U8_9ASTR</name>
<reference evidence="1" key="1">
    <citation type="journal article" date="2022" name="Int. J. Mol. Sci.">
        <title>Draft Genome of Tanacetum Coccineum: Genomic Comparison of Closely Related Tanacetum-Family Plants.</title>
        <authorList>
            <person name="Yamashiro T."/>
            <person name="Shiraishi A."/>
            <person name="Nakayama K."/>
            <person name="Satake H."/>
        </authorList>
    </citation>
    <scope>NUCLEOTIDE SEQUENCE</scope>
</reference>
<evidence type="ECO:0000313" key="1">
    <source>
        <dbReference type="EMBL" id="GJT93454.1"/>
    </source>
</evidence>
<keyword evidence="2" id="KW-1185">Reference proteome</keyword>
<reference evidence="1" key="2">
    <citation type="submission" date="2022-01" db="EMBL/GenBank/DDBJ databases">
        <authorList>
            <person name="Yamashiro T."/>
            <person name="Shiraishi A."/>
            <person name="Satake H."/>
            <person name="Nakayama K."/>
        </authorList>
    </citation>
    <scope>NUCLEOTIDE SEQUENCE</scope>
</reference>
<dbReference type="Proteomes" id="UP001151760">
    <property type="component" value="Unassembled WGS sequence"/>
</dbReference>
<accession>A0ABQ5I0U8</accession>
<comment type="caution">
    <text evidence="1">The sequence shown here is derived from an EMBL/GenBank/DDBJ whole genome shotgun (WGS) entry which is preliminary data.</text>
</comment>